<sequence>MLSYLVSALLLAGATNTQPTKRANPPAFILAGDSTTAPDGGWGDAFVASLSSSSAGTNFGHSGATTASFRSGGDWDSVLAAVSESAGSYTPYVTIQFGHNDQKTEEGLASFKENLVQFDADVRDAGGIPIFLTSLTRRNFEDDGTVSDDLENVRTLTEEAAEETGALIGDLNTRSREYVEAIGSENADTYNLEADDRTHLNEAGGVLFAGIVGIILKELEPTFDEFINIDEALVAAVEAGEYYSPE</sequence>
<evidence type="ECO:0000313" key="4">
    <source>
        <dbReference type="Proteomes" id="UP000184073"/>
    </source>
</evidence>
<accession>A0A1L9PYH9</accession>
<dbReference type="RefSeq" id="XP_040672336.1">
    <property type="nucleotide sequence ID" value="XM_040810656.1"/>
</dbReference>
<dbReference type="InterPro" id="IPR037459">
    <property type="entry name" value="RhgT-like"/>
</dbReference>
<dbReference type="CDD" id="cd01821">
    <property type="entry name" value="Rhamnogalacturan_acetylesterase_like"/>
    <property type="match status" value="1"/>
</dbReference>
<dbReference type="EMBL" id="KV878135">
    <property type="protein sequence ID" value="OJJ06574.1"/>
    <property type="molecule type" value="Genomic_DNA"/>
</dbReference>
<proteinExistence type="predicted"/>
<reference evidence="4" key="1">
    <citation type="journal article" date="2017" name="Genome Biol.">
        <title>Comparative genomics reveals high biological diversity and specific adaptations in the industrially and medically important fungal genus Aspergillus.</title>
        <authorList>
            <person name="de Vries R.P."/>
            <person name="Riley R."/>
            <person name="Wiebenga A."/>
            <person name="Aguilar-Osorio G."/>
            <person name="Amillis S."/>
            <person name="Uchima C.A."/>
            <person name="Anderluh G."/>
            <person name="Asadollahi M."/>
            <person name="Askin M."/>
            <person name="Barry K."/>
            <person name="Battaglia E."/>
            <person name="Bayram O."/>
            <person name="Benocci T."/>
            <person name="Braus-Stromeyer S.A."/>
            <person name="Caldana C."/>
            <person name="Canovas D."/>
            <person name="Cerqueira G.C."/>
            <person name="Chen F."/>
            <person name="Chen W."/>
            <person name="Choi C."/>
            <person name="Clum A."/>
            <person name="Dos Santos R.A."/>
            <person name="Damasio A.R."/>
            <person name="Diallinas G."/>
            <person name="Emri T."/>
            <person name="Fekete E."/>
            <person name="Flipphi M."/>
            <person name="Freyberg S."/>
            <person name="Gallo A."/>
            <person name="Gournas C."/>
            <person name="Habgood R."/>
            <person name="Hainaut M."/>
            <person name="Harispe M.L."/>
            <person name="Henrissat B."/>
            <person name="Hilden K.S."/>
            <person name="Hope R."/>
            <person name="Hossain A."/>
            <person name="Karabika E."/>
            <person name="Karaffa L."/>
            <person name="Karanyi Z."/>
            <person name="Krasevec N."/>
            <person name="Kuo A."/>
            <person name="Kusch H."/>
            <person name="LaButti K."/>
            <person name="Lagendijk E.L."/>
            <person name="Lapidus A."/>
            <person name="Levasseur A."/>
            <person name="Lindquist E."/>
            <person name="Lipzen A."/>
            <person name="Logrieco A.F."/>
            <person name="MacCabe A."/>
            <person name="Maekelae M.R."/>
            <person name="Malavazi I."/>
            <person name="Melin P."/>
            <person name="Meyer V."/>
            <person name="Mielnichuk N."/>
            <person name="Miskei M."/>
            <person name="Molnar A.P."/>
            <person name="Mule G."/>
            <person name="Ngan C.Y."/>
            <person name="Orejas M."/>
            <person name="Orosz E."/>
            <person name="Ouedraogo J.P."/>
            <person name="Overkamp K.M."/>
            <person name="Park H.-S."/>
            <person name="Perrone G."/>
            <person name="Piumi F."/>
            <person name="Punt P.J."/>
            <person name="Ram A.F."/>
            <person name="Ramon A."/>
            <person name="Rauscher S."/>
            <person name="Record E."/>
            <person name="Riano-Pachon D.M."/>
            <person name="Robert V."/>
            <person name="Roehrig J."/>
            <person name="Ruller R."/>
            <person name="Salamov A."/>
            <person name="Salih N.S."/>
            <person name="Samson R.A."/>
            <person name="Sandor E."/>
            <person name="Sanguinetti M."/>
            <person name="Schuetze T."/>
            <person name="Sepcic K."/>
            <person name="Shelest E."/>
            <person name="Sherlock G."/>
            <person name="Sophianopoulou V."/>
            <person name="Squina F.M."/>
            <person name="Sun H."/>
            <person name="Susca A."/>
            <person name="Todd R.B."/>
            <person name="Tsang A."/>
            <person name="Unkles S.E."/>
            <person name="van de Wiele N."/>
            <person name="van Rossen-Uffink D."/>
            <person name="Oliveira J.V."/>
            <person name="Vesth T.C."/>
            <person name="Visser J."/>
            <person name="Yu J.-H."/>
            <person name="Zhou M."/>
            <person name="Andersen M.R."/>
            <person name="Archer D.B."/>
            <person name="Baker S.E."/>
            <person name="Benoit I."/>
            <person name="Brakhage A.A."/>
            <person name="Braus G.H."/>
            <person name="Fischer R."/>
            <person name="Frisvad J.C."/>
            <person name="Goldman G.H."/>
            <person name="Houbraken J."/>
            <person name="Oakley B."/>
            <person name="Pocsi I."/>
            <person name="Scazzocchio C."/>
            <person name="Seiboth B."/>
            <person name="vanKuyk P.A."/>
            <person name="Wortman J."/>
            <person name="Dyer P.S."/>
            <person name="Grigoriev I.V."/>
        </authorList>
    </citation>
    <scope>NUCLEOTIDE SEQUENCE [LARGE SCALE GENOMIC DNA]</scope>
    <source>
        <strain evidence="4">CBS 583.65</strain>
    </source>
</reference>
<feature type="domain" description="SGNH hydrolase-type esterase" evidence="2">
    <location>
        <begin position="32"/>
        <end position="204"/>
    </location>
</feature>
<dbReference type="GO" id="GO:0016787">
    <property type="term" value="F:hydrolase activity"/>
    <property type="evidence" value="ECO:0007669"/>
    <property type="project" value="InterPro"/>
</dbReference>
<dbReference type="OrthoDB" id="5041285at2759"/>
<evidence type="ECO:0000256" key="1">
    <source>
        <dbReference type="SAM" id="SignalP"/>
    </source>
</evidence>
<name>A0A1L9PYH9_ASPVE</name>
<dbReference type="STRING" id="1036611.A0A1L9PYH9"/>
<evidence type="ECO:0000313" key="3">
    <source>
        <dbReference type="EMBL" id="OJJ06574.1"/>
    </source>
</evidence>
<dbReference type="Gene3D" id="3.40.50.1110">
    <property type="entry name" value="SGNH hydrolase"/>
    <property type="match status" value="1"/>
</dbReference>
<feature type="chain" id="PRO_5013313139" description="SGNH hydrolase-type esterase domain-containing protein" evidence="1">
    <location>
        <begin position="18"/>
        <end position="246"/>
    </location>
</feature>
<keyword evidence="4" id="KW-1185">Reference proteome</keyword>
<organism evidence="3 4">
    <name type="scientific">Aspergillus versicolor CBS 583.65</name>
    <dbReference type="NCBI Taxonomy" id="1036611"/>
    <lineage>
        <taxon>Eukaryota</taxon>
        <taxon>Fungi</taxon>
        <taxon>Dikarya</taxon>
        <taxon>Ascomycota</taxon>
        <taxon>Pezizomycotina</taxon>
        <taxon>Eurotiomycetes</taxon>
        <taxon>Eurotiomycetidae</taxon>
        <taxon>Eurotiales</taxon>
        <taxon>Aspergillaceae</taxon>
        <taxon>Aspergillus</taxon>
        <taxon>Aspergillus subgen. Nidulantes</taxon>
    </lineage>
</organism>
<keyword evidence="1" id="KW-0732">Signal</keyword>
<gene>
    <name evidence="3" type="ORF">ASPVEDRAFT_32864</name>
</gene>
<dbReference type="InterPro" id="IPR036514">
    <property type="entry name" value="SGNH_hydro_sf"/>
</dbReference>
<feature type="signal peptide" evidence="1">
    <location>
        <begin position="1"/>
        <end position="17"/>
    </location>
</feature>
<dbReference type="SUPFAM" id="SSF52266">
    <property type="entry name" value="SGNH hydrolase"/>
    <property type="match status" value="1"/>
</dbReference>
<dbReference type="VEuPathDB" id="FungiDB:ASPVEDRAFT_32864"/>
<dbReference type="Pfam" id="PF13472">
    <property type="entry name" value="Lipase_GDSL_2"/>
    <property type="match status" value="1"/>
</dbReference>
<dbReference type="AlphaFoldDB" id="A0A1L9PYH9"/>
<dbReference type="PANTHER" id="PTHR43695">
    <property type="entry name" value="PUTATIVE (AFU_ORTHOLOGUE AFUA_2G17250)-RELATED"/>
    <property type="match status" value="1"/>
</dbReference>
<evidence type="ECO:0000259" key="2">
    <source>
        <dbReference type="Pfam" id="PF13472"/>
    </source>
</evidence>
<protein>
    <recommendedName>
        <fullName evidence="2">SGNH hydrolase-type esterase domain-containing protein</fullName>
    </recommendedName>
</protein>
<dbReference type="GeneID" id="63726167"/>
<dbReference type="Proteomes" id="UP000184073">
    <property type="component" value="Unassembled WGS sequence"/>
</dbReference>
<dbReference type="InterPro" id="IPR013830">
    <property type="entry name" value="SGNH_hydro"/>
</dbReference>
<dbReference type="PANTHER" id="PTHR43695:SF2">
    <property type="entry name" value="PUTATIVE (AFU_ORTHOLOGUE AFUA_2G17250)-RELATED"/>
    <property type="match status" value="1"/>
</dbReference>